<dbReference type="Pfam" id="PF11774">
    <property type="entry name" value="Lsr2"/>
    <property type="match status" value="1"/>
</dbReference>
<evidence type="ECO:0000313" key="6">
    <source>
        <dbReference type="Proteomes" id="UP000629365"/>
    </source>
</evidence>
<organism evidence="5 6">
    <name type="scientific">Microbacterium murale</name>
    <dbReference type="NCBI Taxonomy" id="1081040"/>
    <lineage>
        <taxon>Bacteria</taxon>
        <taxon>Bacillati</taxon>
        <taxon>Actinomycetota</taxon>
        <taxon>Actinomycetes</taxon>
        <taxon>Micrococcales</taxon>
        <taxon>Microbacteriaceae</taxon>
        <taxon>Microbacterium</taxon>
    </lineage>
</organism>
<keyword evidence="6" id="KW-1185">Reference proteome</keyword>
<comment type="caution">
    <text evidence="5">The sequence shown here is derived from an EMBL/GenBank/DDBJ whole genome shotgun (WGS) entry which is preliminary data.</text>
</comment>
<feature type="domain" description="Lsr2 dimerization" evidence="3">
    <location>
        <begin position="8"/>
        <end position="68"/>
    </location>
</feature>
<evidence type="ECO:0000259" key="3">
    <source>
        <dbReference type="Pfam" id="PF11774"/>
    </source>
</evidence>
<evidence type="ECO:0000256" key="2">
    <source>
        <dbReference type="SAM" id="MobiDB-lite"/>
    </source>
</evidence>
<feature type="region of interest" description="Disordered" evidence="2">
    <location>
        <begin position="67"/>
        <end position="91"/>
    </location>
</feature>
<dbReference type="Gene3D" id="3.30.60.230">
    <property type="entry name" value="Lsr2, dimerization domain"/>
    <property type="match status" value="1"/>
</dbReference>
<dbReference type="Gene3D" id="4.10.320.10">
    <property type="entry name" value="E3-binding domain"/>
    <property type="match status" value="1"/>
</dbReference>
<dbReference type="EMBL" id="BMCM01000003">
    <property type="protein sequence ID" value="GGD76863.1"/>
    <property type="molecule type" value="Genomic_DNA"/>
</dbReference>
<dbReference type="InterPro" id="IPR055370">
    <property type="entry name" value="Lsr2_DNA-bd"/>
</dbReference>
<keyword evidence="1" id="KW-0238">DNA-binding</keyword>
<evidence type="ECO:0000259" key="4">
    <source>
        <dbReference type="Pfam" id="PF23359"/>
    </source>
</evidence>
<feature type="domain" description="Lsr2 DNA-binding" evidence="4">
    <location>
        <begin position="89"/>
        <end position="123"/>
    </location>
</feature>
<gene>
    <name evidence="5" type="ORF">GCM10007269_19730</name>
</gene>
<sequence>MPGTFIDMARRIVHQLVDDLDGEVLETGAGETITFSLNGVSYELDLSEKNAAEFREKLDPWISAARRVASSGTGRARDSRRSSTGSRPKRDLAAIRVWANAHGHKVSDRGRVPETVLQAYDAAH</sequence>
<evidence type="ECO:0000256" key="1">
    <source>
        <dbReference type="ARBA" id="ARBA00023125"/>
    </source>
</evidence>
<accession>A0ABQ1RST0</accession>
<proteinExistence type="predicted"/>
<name>A0ABQ1RST0_9MICO</name>
<evidence type="ECO:0000313" key="5">
    <source>
        <dbReference type="EMBL" id="GGD76863.1"/>
    </source>
</evidence>
<protein>
    <submittedName>
        <fullName evidence="5">Protein lsr2</fullName>
    </submittedName>
</protein>
<dbReference type="Pfam" id="PF23359">
    <property type="entry name" value="Lsr2_DNA-bd"/>
    <property type="match status" value="1"/>
</dbReference>
<dbReference type="InterPro" id="IPR042261">
    <property type="entry name" value="Lsr2-like_dimerization"/>
</dbReference>
<dbReference type="InterPro" id="IPR024412">
    <property type="entry name" value="Lsr2_dim_dom"/>
</dbReference>
<reference evidence="6" key="1">
    <citation type="journal article" date="2019" name="Int. J. Syst. Evol. Microbiol.">
        <title>The Global Catalogue of Microorganisms (GCM) 10K type strain sequencing project: providing services to taxonomists for standard genome sequencing and annotation.</title>
        <authorList>
            <consortium name="The Broad Institute Genomics Platform"/>
            <consortium name="The Broad Institute Genome Sequencing Center for Infectious Disease"/>
            <person name="Wu L."/>
            <person name="Ma J."/>
        </authorList>
    </citation>
    <scope>NUCLEOTIDE SEQUENCE [LARGE SCALE GENOMIC DNA]</scope>
    <source>
        <strain evidence="6">CCM 7640</strain>
    </source>
</reference>
<dbReference type="InterPro" id="IPR036625">
    <property type="entry name" value="E3-bd_dom_sf"/>
</dbReference>
<dbReference type="Proteomes" id="UP000629365">
    <property type="component" value="Unassembled WGS sequence"/>
</dbReference>